<evidence type="ECO:0000256" key="1">
    <source>
        <dbReference type="ARBA" id="ARBA00023015"/>
    </source>
</evidence>
<dbReference type="InterPro" id="IPR036390">
    <property type="entry name" value="WH_DNA-bd_sf"/>
</dbReference>
<evidence type="ECO:0000313" key="6">
    <source>
        <dbReference type="EMBL" id="RGI98755.1"/>
    </source>
</evidence>
<dbReference type="InterPro" id="IPR018490">
    <property type="entry name" value="cNMP-bd_dom_sf"/>
</dbReference>
<evidence type="ECO:0000259" key="4">
    <source>
        <dbReference type="PROSITE" id="PS50042"/>
    </source>
</evidence>
<reference evidence="6 7" key="1">
    <citation type="submission" date="2018-08" db="EMBL/GenBank/DDBJ databases">
        <title>A genome reference for cultivated species of the human gut microbiota.</title>
        <authorList>
            <person name="Zou Y."/>
            <person name="Xue W."/>
            <person name="Luo G."/>
        </authorList>
    </citation>
    <scope>NUCLEOTIDE SEQUENCE [LARGE SCALE GENOMIC DNA]</scope>
    <source>
        <strain evidence="6 7">TM09-12</strain>
    </source>
</reference>
<evidence type="ECO:0000313" key="7">
    <source>
        <dbReference type="Proteomes" id="UP000263014"/>
    </source>
</evidence>
<proteinExistence type="predicted"/>
<protein>
    <submittedName>
        <fullName evidence="6">Crp/Fnr family transcriptional regulator</fullName>
    </submittedName>
</protein>
<gene>
    <name evidence="6" type="ORF">DXD79_24765</name>
</gene>
<keyword evidence="2" id="KW-0238">DNA-binding</keyword>
<dbReference type="SMART" id="SM00100">
    <property type="entry name" value="cNMP"/>
    <property type="match status" value="1"/>
</dbReference>
<feature type="domain" description="HTH crp-type" evidence="5">
    <location>
        <begin position="171"/>
        <end position="240"/>
    </location>
</feature>
<dbReference type="EMBL" id="QSON01000015">
    <property type="protein sequence ID" value="RGI98755.1"/>
    <property type="molecule type" value="Genomic_DNA"/>
</dbReference>
<dbReference type="Pfam" id="PF13545">
    <property type="entry name" value="HTH_Crp_2"/>
    <property type="match status" value="1"/>
</dbReference>
<dbReference type="Gene3D" id="2.60.120.10">
    <property type="entry name" value="Jelly Rolls"/>
    <property type="match status" value="1"/>
</dbReference>
<dbReference type="GO" id="GO:0003677">
    <property type="term" value="F:DNA binding"/>
    <property type="evidence" value="ECO:0007669"/>
    <property type="project" value="UniProtKB-KW"/>
</dbReference>
<dbReference type="AlphaFoldDB" id="A0A374P2H1"/>
<dbReference type="Proteomes" id="UP000263014">
    <property type="component" value="Unassembled WGS sequence"/>
</dbReference>
<dbReference type="SUPFAM" id="SSF51206">
    <property type="entry name" value="cAMP-binding domain-like"/>
    <property type="match status" value="1"/>
</dbReference>
<keyword evidence="1" id="KW-0805">Transcription regulation</keyword>
<sequence length="257" mass="29467">MTPLNPQIILCDKASSKRITEHGPGRLYKQMENQQLLAEFEQLKTLEGSALHTFKRGEIIIRQGEPVNYIYYLTDGTCYRSAITEQGEEYFYWIRSSGNVIDSLLGVFSLYGCGYSGSSITAKSDCTCYRIPGDIFLKFADTSPVLLRSLLERCLRQYGDLDKMFHSYKEHKAGEQVAHVLLEGCGYGEKGSTLPATYSYDFISQKTALHRVTVARVLRYFKEHEIIRRDGRKIVILNQEELERIADGKQVKYYLPR</sequence>
<dbReference type="SMART" id="SM00419">
    <property type="entry name" value="HTH_CRP"/>
    <property type="match status" value="1"/>
</dbReference>
<dbReference type="GO" id="GO:0006355">
    <property type="term" value="P:regulation of DNA-templated transcription"/>
    <property type="evidence" value="ECO:0007669"/>
    <property type="project" value="InterPro"/>
</dbReference>
<comment type="caution">
    <text evidence="6">The sequence shown here is derived from an EMBL/GenBank/DDBJ whole genome shotgun (WGS) entry which is preliminary data.</text>
</comment>
<dbReference type="PROSITE" id="PS51063">
    <property type="entry name" value="HTH_CRP_2"/>
    <property type="match status" value="1"/>
</dbReference>
<evidence type="ECO:0000256" key="3">
    <source>
        <dbReference type="ARBA" id="ARBA00023163"/>
    </source>
</evidence>
<name>A0A374P2H1_9FIRM</name>
<accession>A0A374P2H1</accession>
<dbReference type="InterPro" id="IPR000595">
    <property type="entry name" value="cNMP-bd_dom"/>
</dbReference>
<dbReference type="SUPFAM" id="SSF46785">
    <property type="entry name" value="Winged helix' DNA-binding domain"/>
    <property type="match status" value="1"/>
</dbReference>
<dbReference type="CDD" id="cd00038">
    <property type="entry name" value="CAP_ED"/>
    <property type="match status" value="1"/>
</dbReference>
<dbReference type="InterPro" id="IPR012318">
    <property type="entry name" value="HTH_CRP"/>
</dbReference>
<dbReference type="Pfam" id="PF00027">
    <property type="entry name" value="cNMP_binding"/>
    <property type="match status" value="1"/>
</dbReference>
<keyword evidence="3" id="KW-0804">Transcription</keyword>
<dbReference type="PROSITE" id="PS50042">
    <property type="entry name" value="CNMP_BINDING_3"/>
    <property type="match status" value="1"/>
</dbReference>
<evidence type="ECO:0000259" key="5">
    <source>
        <dbReference type="PROSITE" id="PS51063"/>
    </source>
</evidence>
<organism evidence="6 7">
    <name type="scientific">Hungatella hathewayi</name>
    <dbReference type="NCBI Taxonomy" id="154046"/>
    <lineage>
        <taxon>Bacteria</taxon>
        <taxon>Bacillati</taxon>
        <taxon>Bacillota</taxon>
        <taxon>Clostridia</taxon>
        <taxon>Lachnospirales</taxon>
        <taxon>Lachnospiraceae</taxon>
        <taxon>Hungatella</taxon>
    </lineage>
</organism>
<dbReference type="InterPro" id="IPR014710">
    <property type="entry name" value="RmlC-like_jellyroll"/>
</dbReference>
<evidence type="ECO:0000256" key="2">
    <source>
        <dbReference type="ARBA" id="ARBA00023125"/>
    </source>
</evidence>
<feature type="domain" description="Cyclic nucleotide-binding" evidence="4">
    <location>
        <begin position="27"/>
        <end position="157"/>
    </location>
</feature>